<accession>B8BKM9</accession>
<dbReference type="PANTHER" id="PTHR33116:SF86">
    <property type="entry name" value="REVERSE TRANSCRIPTASE DOMAIN-CONTAINING PROTEIN"/>
    <property type="match status" value="1"/>
</dbReference>
<dbReference type="HOGENOM" id="CLU_1345152_0_0_1"/>
<organism evidence="1 2">
    <name type="scientific">Oryza sativa subsp. indica</name>
    <name type="common">Rice</name>
    <dbReference type="NCBI Taxonomy" id="39946"/>
    <lineage>
        <taxon>Eukaryota</taxon>
        <taxon>Viridiplantae</taxon>
        <taxon>Streptophyta</taxon>
        <taxon>Embryophyta</taxon>
        <taxon>Tracheophyta</taxon>
        <taxon>Spermatophyta</taxon>
        <taxon>Magnoliopsida</taxon>
        <taxon>Liliopsida</taxon>
        <taxon>Poales</taxon>
        <taxon>Poaceae</taxon>
        <taxon>BOP clade</taxon>
        <taxon>Oryzoideae</taxon>
        <taxon>Oryzeae</taxon>
        <taxon>Oryzinae</taxon>
        <taxon>Oryza</taxon>
        <taxon>Oryza sativa</taxon>
    </lineage>
</organism>
<dbReference type="AlphaFoldDB" id="B8BKM9"/>
<protein>
    <recommendedName>
        <fullName evidence="3">Retrotransposon protein, putative, unclassified</fullName>
    </recommendedName>
</protein>
<keyword evidence="2" id="KW-1185">Reference proteome</keyword>
<sequence>MAVKNVLNTYANGTGQLINPGKCSIMFGEASPPVVQETIKGILQIEKDSFEEKYLSFPTPEVRMNKDSSRQRTHWKSWDSLTKPKQCGGMGFREIRLFNQALLARQAWRLLEFLDSLCARVLKAKYYPNGTLVDTTFGGTASPSWKGVEHGLELLKLVWRIGNGKSVHIWRDPWILREFSRKPVTVKGNCRLRWVSELITENGS</sequence>
<dbReference type="Proteomes" id="UP000007015">
    <property type="component" value="Chromosome 11"/>
</dbReference>
<evidence type="ECO:0008006" key="3">
    <source>
        <dbReference type="Google" id="ProtNLM"/>
    </source>
</evidence>
<dbReference type="EMBL" id="CM000136">
    <property type="protein sequence ID" value="EEC68215.1"/>
    <property type="molecule type" value="Genomic_DNA"/>
</dbReference>
<reference evidence="1 2" key="1">
    <citation type="journal article" date="2005" name="PLoS Biol.">
        <title>The genomes of Oryza sativa: a history of duplications.</title>
        <authorList>
            <person name="Yu J."/>
            <person name="Wang J."/>
            <person name="Lin W."/>
            <person name="Li S."/>
            <person name="Li H."/>
            <person name="Zhou J."/>
            <person name="Ni P."/>
            <person name="Dong W."/>
            <person name="Hu S."/>
            <person name="Zeng C."/>
            <person name="Zhang J."/>
            <person name="Zhang Y."/>
            <person name="Li R."/>
            <person name="Xu Z."/>
            <person name="Li S."/>
            <person name="Li X."/>
            <person name="Zheng H."/>
            <person name="Cong L."/>
            <person name="Lin L."/>
            <person name="Yin J."/>
            <person name="Geng J."/>
            <person name="Li G."/>
            <person name="Shi J."/>
            <person name="Liu J."/>
            <person name="Lv H."/>
            <person name="Li J."/>
            <person name="Wang J."/>
            <person name="Deng Y."/>
            <person name="Ran L."/>
            <person name="Shi X."/>
            <person name="Wang X."/>
            <person name="Wu Q."/>
            <person name="Li C."/>
            <person name="Ren X."/>
            <person name="Wang J."/>
            <person name="Wang X."/>
            <person name="Li D."/>
            <person name="Liu D."/>
            <person name="Zhang X."/>
            <person name="Ji Z."/>
            <person name="Zhao W."/>
            <person name="Sun Y."/>
            <person name="Zhang Z."/>
            <person name="Bao J."/>
            <person name="Han Y."/>
            <person name="Dong L."/>
            <person name="Ji J."/>
            <person name="Chen P."/>
            <person name="Wu S."/>
            <person name="Liu J."/>
            <person name="Xiao Y."/>
            <person name="Bu D."/>
            <person name="Tan J."/>
            <person name="Yang L."/>
            <person name="Ye C."/>
            <person name="Zhang J."/>
            <person name="Xu J."/>
            <person name="Zhou Y."/>
            <person name="Yu Y."/>
            <person name="Zhang B."/>
            <person name="Zhuang S."/>
            <person name="Wei H."/>
            <person name="Liu B."/>
            <person name="Lei M."/>
            <person name="Yu H."/>
            <person name="Li Y."/>
            <person name="Xu H."/>
            <person name="Wei S."/>
            <person name="He X."/>
            <person name="Fang L."/>
            <person name="Zhang Z."/>
            <person name="Zhang Y."/>
            <person name="Huang X."/>
            <person name="Su Z."/>
            <person name="Tong W."/>
            <person name="Li J."/>
            <person name="Tong Z."/>
            <person name="Li S."/>
            <person name="Ye J."/>
            <person name="Wang L."/>
            <person name="Fang L."/>
            <person name="Lei T."/>
            <person name="Chen C."/>
            <person name="Chen H."/>
            <person name="Xu Z."/>
            <person name="Li H."/>
            <person name="Huang H."/>
            <person name="Zhang F."/>
            <person name="Xu H."/>
            <person name="Li N."/>
            <person name="Zhao C."/>
            <person name="Li S."/>
            <person name="Dong L."/>
            <person name="Huang Y."/>
            <person name="Li L."/>
            <person name="Xi Y."/>
            <person name="Qi Q."/>
            <person name="Li W."/>
            <person name="Zhang B."/>
            <person name="Hu W."/>
            <person name="Zhang Y."/>
            <person name="Tian X."/>
            <person name="Jiao Y."/>
            <person name="Liang X."/>
            <person name="Jin J."/>
            <person name="Gao L."/>
            <person name="Zheng W."/>
            <person name="Hao B."/>
            <person name="Liu S."/>
            <person name="Wang W."/>
            <person name="Yuan L."/>
            <person name="Cao M."/>
            <person name="McDermott J."/>
            <person name="Samudrala R."/>
            <person name="Wang J."/>
            <person name="Wong G.K."/>
            <person name="Yang H."/>
        </authorList>
    </citation>
    <scope>NUCLEOTIDE SEQUENCE [LARGE SCALE GENOMIC DNA]</scope>
    <source>
        <strain evidence="2">cv. 93-11</strain>
    </source>
</reference>
<name>B8BKM9_ORYSI</name>
<dbReference type="STRING" id="39946.B8BKM9"/>
<evidence type="ECO:0000313" key="1">
    <source>
        <dbReference type="EMBL" id="EEC68215.1"/>
    </source>
</evidence>
<gene>
    <name evidence="1" type="ORF">OsI_36204</name>
</gene>
<proteinExistence type="predicted"/>
<dbReference type="PANTHER" id="PTHR33116">
    <property type="entry name" value="REVERSE TRANSCRIPTASE ZINC-BINDING DOMAIN-CONTAINING PROTEIN-RELATED-RELATED"/>
    <property type="match status" value="1"/>
</dbReference>
<evidence type="ECO:0000313" key="2">
    <source>
        <dbReference type="Proteomes" id="UP000007015"/>
    </source>
</evidence>
<dbReference type="Gramene" id="BGIOSGA033948-TA">
    <property type="protein sequence ID" value="BGIOSGA033948-PA"/>
    <property type="gene ID" value="BGIOSGA033948"/>
</dbReference>
<dbReference type="OMA" id="WRDPWIL"/>